<sequence length="666" mass="71623">MLPSISRLLRISGVCLVLYAPLVEAQEADLLSGRWTGTYQCAGQPVSRMILDIAASNRPLKEAIFSFDAGGTTGSYSVVGRVRGGAQFRFAPRAWIDRADGISMLGLIGILGRDGQSMTGSLQGCPSGSFHAERNNEGEAIITITGVRLPEGDRISPKKFGGAIAGLLGRAGSAEAQCRVLAEWYTPVIDPHGFERMPSHKIVGAIAPIFRNEAFEPVFGMPLELMGGMESREIGRFLKETCYGKIGMDSYRNVFADVFRSPIYLPTLAATNEEQDKAQKWLSDVRAELAAISPEHPNALRDISNLDRKLAGAHRVNVSAQIDELKVQAAALRTEAEAAARTALFNKLLADLEGVGNDYDAGHLGTALRVADEARASKLEPGRIDQVVAAARDKAAAILNPRLDAAAGLATMLPRSLEGLIKARDALEPFAVYRDSMDRTFGSLDPEGRLRPLYDQISELEGDPSVIAELKNALDAAAASEKPRENVERLVAQVTSSGTALIPAEMAELIASAREDAEINAVVITDLSGNPDPSEPSAREIAAFAMKRVRDASSEMAGQEAVCTSGRVTDPVQAMKCLSNPALWTGQTGSRVTLLGVTKVGCEPEVKDRQYLCYFNQQVRIDIAGSQAYGTDWGQMTQELSGKEIVDARFFRAAGGGWTVTWGDLR</sequence>
<reference evidence="2" key="1">
    <citation type="journal article" date="2014" name="Int. J. Syst. Evol. Microbiol.">
        <title>Complete genome sequence of Corynebacterium casei LMG S-19264T (=DSM 44701T), isolated from a smear-ripened cheese.</title>
        <authorList>
            <consortium name="US DOE Joint Genome Institute (JGI-PGF)"/>
            <person name="Walter F."/>
            <person name="Albersmeier A."/>
            <person name="Kalinowski J."/>
            <person name="Ruckert C."/>
        </authorList>
    </citation>
    <scope>NUCLEOTIDE SEQUENCE</scope>
    <source>
        <strain evidence="2">CGMCC 1.15320</strain>
    </source>
</reference>
<proteinExistence type="predicted"/>
<dbReference type="EMBL" id="BMIF01000006">
    <property type="protein sequence ID" value="GGA67622.1"/>
    <property type="molecule type" value="Genomic_DNA"/>
</dbReference>
<organism evidence="2 3">
    <name type="scientific">Nitratireductor aestuarii</name>
    <dbReference type="NCBI Taxonomy" id="1735103"/>
    <lineage>
        <taxon>Bacteria</taxon>
        <taxon>Pseudomonadati</taxon>
        <taxon>Pseudomonadota</taxon>
        <taxon>Alphaproteobacteria</taxon>
        <taxon>Hyphomicrobiales</taxon>
        <taxon>Phyllobacteriaceae</taxon>
        <taxon>Nitratireductor</taxon>
    </lineage>
</organism>
<gene>
    <name evidence="2" type="ORF">GCM10011385_21920</name>
</gene>
<dbReference type="RefSeq" id="WP_188721106.1">
    <property type="nucleotide sequence ID" value="NZ_BMIF01000006.1"/>
</dbReference>
<protein>
    <submittedName>
        <fullName evidence="2">Uncharacterized protein</fullName>
    </submittedName>
</protein>
<dbReference type="AlphaFoldDB" id="A0A916W5L8"/>
<keyword evidence="3" id="KW-1185">Reference proteome</keyword>
<evidence type="ECO:0000256" key="1">
    <source>
        <dbReference type="SAM" id="Coils"/>
    </source>
</evidence>
<feature type="coiled-coil region" evidence="1">
    <location>
        <begin position="315"/>
        <end position="342"/>
    </location>
</feature>
<reference evidence="2" key="2">
    <citation type="submission" date="2020-09" db="EMBL/GenBank/DDBJ databases">
        <authorList>
            <person name="Sun Q."/>
            <person name="Zhou Y."/>
        </authorList>
    </citation>
    <scope>NUCLEOTIDE SEQUENCE</scope>
    <source>
        <strain evidence="2">CGMCC 1.15320</strain>
    </source>
</reference>
<comment type="caution">
    <text evidence="2">The sequence shown here is derived from an EMBL/GenBank/DDBJ whole genome shotgun (WGS) entry which is preliminary data.</text>
</comment>
<evidence type="ECO:0000313" key="2">
    <source>
        <dbReference type="EMBL" id="GGA67622.1"/>
    </source>
</evidence>
<accession>A0A916W5L8</accession>
<dbReference type="Proteomes" id="UP000636264">
    <property type="component" value="Unassembled WGS sequence"/>
</dbReference>
<evidence type="ECO:0000313" key="3">
    <source>
        <dbReference type="Proteomes" id="UP000636264"/>
    </source>
</evidence>
<name>A0A916W5L8_9HYPH</name>
<keyword evidence="1" id="KW-0175">Coiled coil</keyword>